<dbReference type="InterPro" id="IPR022689">
    <property type="entry name" value="Iron_dep_repressor"/>
</dbReference>
<dbReference type="InterPro" id="IPR036388">
    <property type="entry name" value="WH-like_DNA-bd_sf"/>
</dbReference>
<dbReference type="GO" id="GO:0003700">
    <property type="term" value="F:DNA-binding transcription factor activity"/>
    <property type="evidence" value="ECO:0007669"/>
    <property type="project" value="InterPro"/>
</dbReference>
<organism evidence="13 14">
    <name type="scientific">Psychracetigena formicireducens</name>
    <dbReference type="NCBI Taxonomy" id="2986056"/>
    <lineage>
        <taxon>Bacteria</taxon>
        <taxon>Bacillati</taxon>
        <taxon>Candidatus Lithacetigenota</taxon>
        <taxon>Candidatus Psychracetigena</taxon>
    </lineage>
</organism>
<reference evidence="13 14" key="1">
    <citation type="journal article" date="2021" name="bioRxiv">
        <title>Unique metabolic strategies in Hadean analogues reveal hints for primordial physiology.</title>
        <authorList>
            <person name="Nobu M.K."/>
            <person name="Nakai R."/>
            <person name="Tamazawa S."/>
            <person name="Mori H."/>
            <person name="Toyoda A."/>
            <person name="Ijiri A."/>
            <person name="Suzuki S."/>
            <person name="Kurokawa K."/>
            <person name="Kamagata Y."/>
            <person name="Tamaki H."/>
        </authorList>
    </citation>
    <scope>NUCLEOTIDE SEQUENCE [LARGE SCALE GENOMIC DNA]</scope>
    <source>
        <strain evidence="13">BS525</strain>
    </source>
</reference>
<dbReference type="InterPro" id="IPR050536">
    <property type="entry name" value="DtxR_MntR_Metal-Reg"/>
</dbReference>
<dbReference type="Gene3D" id="1.10.10.10">
    <property type="entry name" value="Winged helix-like DNA-binding domain superfamily/Winged helix DNA-binding domain"/>
    <property type="match status" value="1"/>
</dbReference>
<dbReference type="AlphaFoldDB" id="A0A9E2BGM9"/>
<evidence type="ECO:0000256" key="10">
    <source>
        <dbReference type="ARBA" id="ARBA00023211"/>
    </source>
</evidence>
<dbReference type="InterPro" id="IPR022687">
    <property type="entry name" value="HTH_DTXR"/>
</dbReference>
<protein>
    <recommendedName>
        <fullName evidence="11">Manganese transport regulator</fullName>
    </recommendedName>
</protein>
<dbReference type="GO" id="GO:0046983">
    <property type="term" value="F:protein dimerization activity"/>
    <property type="evidence" value="ECO:0007669"/>
    <property type="project" value="InterPro"/>
</dbReference>
<keyword evidence="9" id="KW-0804">Transcription</keyword>
<name>A0A9E2BGM9_PSYF1</name>
<evidence type="ECO:0000313" key="14">
    <source>
        <dbReference type="Proteomes" id="UP000811545"/>
    </source>
</evidence>
<sequence>MRKDKAAEDYLEAIFQLSQEGQVTVSRLSDSLLVSKSAVTQMIGKLKEENLVTQPYYGSIKLTSKGNDLGKKISERHKLLVNFLTFLGVTPEIAEKDACLMEHGLHEETITQLLVFIDNND</sequence>
<evidence type="ECO:0000256" key="5">
    <source>
        <dbReference type="ARBA" id="ARBA00022491"/>
    </source>
</evidence>
<evidence type="ECO:0000256" key="8">
    <source>
        <dbReference type="ARBA" id="ARBA00023159"/>
    </source>
</evidence>
<dbReference type="SUPFAM" id="SSF46785">
    <property type="entry name" value="Winged helix' DNA-binding domain"/>
    <property type="match status" value="1"/>
</dbReference>
<accession>A0A9E2BGM9</accession>
<evidence type="ECO:0000256" key="11">
    <source>
        <dbReference type="ARBA" id="ARBA00032593"/>
    </source>
</evidence>
<comment type="similarity">
    <text evidence="2">Belongs to the DtxR/MntR family.</text>
</comment>
<feature type="domain" description="HTH dtxR-type" evidence="12">
    <location>
        <begin position="1"/>
        <end position="63"/>
    </location>
</feature>
<dbReference type="InterPro" id="IPR001367">
    <property type="entry name" value="Fe_dep_repressor"/>
</dbReference>
<dbReference type="PANTHER" id="PTHR33238:SF11">
    <property type="entry name" value="TRANSCRIPTIONAL REGULATOR MNTR"/>
    <property type="match status" value="1"/>
</dbReference>
<evidence type="ECO:0000256" key="2">
    <source>
        <dbReference type="ARBA" id="ARBA00007871"/>
    </source>
</evidence>
<evidence type="ECO:0000256" key="4">
    <source>
        <dbReference type="ARBA" id="ARBA00022490"/>
    </source>
</evidence>
<keyword evidence="6" id="KW-0805">Transcription regulation</keyword>
<evidence type="ECO:0000259" key="12">
    <source>
        <dbReference type="PROSITE" id="PS50944"/>
    </source>
</evidence>
<evidence type="ECO:0000313" key="13">
    <source>
        <dbReference type="EMBL" id="MBT9144201.1"/>
    </source>
</evidence>
<dbReference type="PANTHER" id="PTHR33238">
    <property type="entry name" value="IRON (METAL) DEPENDENT REPRESSOR, DTXR FAMILY"/>
    <property type="match status" value="1"/>
</dbReference>
<gene>
    <name evidence="13" type="primary">mntR</name>
    <name evidence="13" type="ORF">DDT42_00033</name>
</gene>
<evidence type="ECO:0000256" key="9">
    <source>
        <dbReference type="ARBA" id="ARBA00023163"/>
    </source>
</evidence>
<dbReference type="GO" id="GO:0005737">
    <property type="term" value="C:cytoplasm"/>
    <property type="evidence" value="ECO:0007669"/>
    <property type="project" value="UniProtKB-SubCell"/>
</dbReference>
<dbReference type="InterPro" id="IPR036390">
    <property type="entry name" value="WH_DNA-bd_sf"/>
</dbReference>
<dbReference type="Proteomes" id="UP000811545">
    <property type="component" value="Unassembled WGS sequence"/>
</dbReference>
<dbReference type="InterPro" id="IPR036421">
    <property type="entry name" value="Fe_dep_repressor_sf"/>
</dbReference>
<keyword evidence="10" id="KW-0464">Manganese</keyword>
<dbReference type="Gene3D" id="1.10.60.10">
    <property type="entry name" value="Iron dependent repressor, metal binding and dimerisation domain"/>
    <property type="match status" value="1"/>
</dbReference>
<dbReference type="GO" id="GO:0003677">
    <property type="term" value="F:DNA binding"/>
    <property type="evidence" value="ECO:0007669"/>
    <property type="project" value="UniProtKB-KW"/>
</dbReference>
<evidence type="ECO:0000256" key="3">
    <source>
        <dbReference type="ARBA" id="ARBA00011738"/>
    </source>
</evidence>
<dbReference type="GO" id="GO:0046914">
    <property type="term" value="F:transition metal ion binding"/>
    <property type="evidence" value="ECO:0007669"/>
    <property type="project" value="InterPro"/>
</dbReference>
<evidence type="ECO:0000256" key="7">
    <source>
        <dbReference type="ARBA" id="ARBA00023125"/>
    </source>
</evidence>
<dbReference type="Pfam" id="PF02742">
    <property type="entry name" value="Fe_dep_repr_C"/>
    <property type="match status" value="1"/>
</dbReference>
<keyword evidence="8" id="KW-0010">Activator</keyword>
<dbReference type="EMBL" id="QLTW01000001">
    <property type="protein sequence ID" value="MBT9144201.1"/>
    <property type="molecule type" value="Genomic_DNA"/>
</dbReference>
<dbReference type="SMART" id="SM00529">
    <property type="entry name" value="HTH_DTXR"/>
    <property type="match status" value="1"/>
</dbReference>
<comment type="caution">
    <text evidence="13">The sequence shown here is derived from an EMBL/GenBank/DDBJ whole genome shotgun (WGS) entry which is preliminary data.</text>
</comment>
<evidence type="ECO:0000256" key="6">
    <source>
        <dbReference type="ARBA" id="ARBA00023015"/>
    </source>
</evidence>
<proteinExistence type="inferred from homology"/>
<dbReference type="PROSITE" id="PS50944">
    <property type="entry name" value="HTH_DTXR"/>
    <property type="match status" value="1"/>
</dbReference>
<keyword evidence="4" id="KW-0963">Cytoplasm</keyword>
<comment type="subunit">
    <text evidence="3">Homodimer.</text>
</comment>
<evidence type="ECO:0000256" key="1">
    <source>
        <dbReference type="ARBA" id="ARBA00004496"/>
    </source>
</evidence>
<dbReference type="Pfam" id="PF01325">
    <property type="entry name" value="Fe_dep_repress"/>
    <property type="match status" value="1"/>
</dbReference>
<keyword evidence="7" id="KW-0238">DNA-binding</keyword>
<keyword evidence="5" id="KW-0678">Repressor</keyword>
<dbReference type="SUPFAM" id="SSF47979">
    <property type="entry name" value="Iron-dependent repressor protein, dimerization domain"/>
    <property type="match status" value="1"/>
</dbReference>
<comment type="subcellular location">
    <subcellularLocation>
        <location evidence="1">Cytoplasm</location>
    </subcellularLocation>
</comment>